<evidence type="ECO:0000313" key="9">
    <source>
        <dbReference type="Proteomes" id="UP000326759"/>
    </source>
</evidence>
<gene>
    <name evidence="8" type="ORF">Anas_10767</name>
</gene>
<comment type="subcellular location">
    <subcellularLocation>
        <location evidence="1">Cell membrane</location>
        <topology evidence="1">Multi-pass membrane protein</topology>
    </subcellularLocation>
</comment>
<dbReference type="GO" id="GO:0005886">
    <property type="term" value="C:plasma membrane"/>
    <property type="evidence" value="ECO:0007669"/>
    <property type="project" value="UniProtKB-SubCell"/>
</dbReference>
<evidence type="ECO:0000256" key="5">
    <source>
        <dbReference type="ARBA" id="ARBA00023065"/>
    </source>
</evidence>
<evidence type="ECO:0000313" key="8">
    <source>
        <dbReference type="EMBL" id="KAB7502721.1"/>
    </source>
</evidence>
<keyword evidence="7" id="KW-0812">Transmembrane</keyword>
<keyword evidence="7" id="KW-1133">Transmembrane helix</keyword>
<evidence type="ECO:0000256" key="3">
    <source>
        <dbReference type="ARBA" id="ARBA00022475"/>
    </source>
</evidence>
<feature type="transmembrane region" description="Helical" evidence="7">
    <location>
        <begin position="31"/>
        <end position="52"/>
    </location>
</feature>
<name>A0A5N5T7X6_9CRUS</name>
<protein>
    <submittedName>
        <fullName evidence="8">Sodium-coupled monocarboxylate transporter 2</fullName>
    </submittedName>
</protein>
<keyword evidence="3" id="KW-1003">Cell membrane</keyword>
<feature type="transmembrane region" description="Helical" evidence="7">
    <location>
        <begin position="90"/>
        <end position="117"/>
    </location>
</feature>
<dbReference type="InterPro" id="IPR038377">
    <property type="entry name" value="Na/Glc_symporter_sf"/>
</dbReference>
<evidence type="ECO:0000256" key="6">
    <source>
        <dbReference type="ARBA" id="ARBA00023201"/>
    </source>
</evidence>
<accession>A0A5N5T7X6</accession>
<dbReference type="Gene3D" id="1.20.1730.10">
    <property type="entry name" value="Sodium/glucose cotransporter"/>
    <property type="match status" value="1"/>
</dbReference>
<evidence type="ECO:0000256" key="7">
    <source>
        <dbReference type="SAM" id="Phobius"/>
    </source>
</evidence>
<dbReference type="OrthoDB" id="6430508at2759"/>
<evidence type="ECO:0000256" key="2">
    <source>
        <dbReference type="ARBA" id="ARBA00022448"/>
    </source>
</evidence>
<feature type="transmembrane region" description="Helical" evidence="7">
    <location>
        <begin position="6"/>
        <end position="24"/>
    </location>
</feature>
<keyword evidence="7" id="KW-0472">Membrane</keyword>
<keyword evidence="5" id="KW-0406">Ion transport</keyword>
<evidence type="ECO:0000256" key="4">
    <source>
        <dbReference type="ARBA" id="ARBA00023053"/>
    </source>
</evidence>
<keyword evidence="9" id="KW-1185">Reference proteome</keyword>
<proteinExistence type="predicted"/>
<dbReference type="AlphaFoldDB" id="A0A5N5T7X6"/>
<keyword evidence="2" id="KW-0813">Transport</keyword>
<evidence type="ECO:0000256" key="1">
    <source>
        <dbReference type="ARBA" id="ARBA00004651"/>
    </source>
</evidence>
<dbReference type="GO" id="GO:0015293">
    <property type="term" value="F:symporter activity"/>
    <property type="evidence" value="ECO:0007669"/>
    <property type="project" value="TreeGrafter"/>
</dbReference>
<dbReference type="EMBL" id="SEYY01006889">
    <property type="protein sequence ID" value="KAB7502721.1"/>
    <property type="molecule type" value="Genomic_DNA"/>
</dbReference>
<sequence>MTIITVGILLGPILGVFFTGYFLPRCNLKSVCTGMILSFVLILWIAFGGWYYKTPVETLPFSVDECDFSKFYVYQHQSFFKLLYQISYTLYAPISTLLCILFAVLISFLTVYCHVLWKECSRFILIF</sequence>
<keyword evidence="6" id="KW-0739">Sodium transport</keyword>
<dbReference type="PANTHER" id="PTHR42985:SF40">
    <property type="entry name" value="LD47995P-RELATED"/>
    <property type="match status" value="1"/>
</dbReference>
<comment type="caution">
    <text evidence="8">The sequence shown here is derived from an EMBL/GenBank/DDBJ whole genome shotgun (WGS) entry which is preliminary data.</text>
</comment>
<feature type="non-terminal residue" evidence="8">
    <location>
        <position position="127"/>
    </location>
</feature>
<keyword evidence="4" id="KW-0915">Sodium</keyword>
<organism evidence="8 9">
    <name type="scientific">Armadillidium nasatum</name>
    <dbReference type="NCBI Taxonomy" id="96803"/>
    <lineage>
        <taxon>Eukaryota</taxon>
        <taxon>Metazoa</taxon>
        <taxon>Ecdysozoa</taxon>
        <taxon>Arthropoda</taxon>
        <taxon>Crustacea</taxon>
        <taxon>Multicrustacea</taxon>
        <taxon>Malacostraca</taxon>
        <taxon>Eumalacostraca</taxon>
        <taxon>Peracarida</taxon>
        <taxon>Isopoda</taxon>
        <taxon>Oniscidea</taxon>
        <taxon>Crinocheta</taxon>
        <taxon>Armadillidiidae</taxon>
        <taxon>Armadillidium</taxon>
    </lineage>
</organism>
<reference evidence="8 9" key="1">
    <citation type="journal article" date="2019" name="PLoS Biol.">
        <title>Sex chromosomes control vertical transmission of feminizing Wolbachia symbionts in an isopod.</title>
        <authorList>
            <person name="Becking T."/>
            <person name="Chebbi M.A."/>
            <person name="Giraud I."/>
            <person name="Moumen B."/>
            <person name="Laverre T."/>
            <person name="Caubet Y."/>
            <person name="Peccoud J."/>
            <person name="Gilbert C."/>
            <person name="Cordaux R."/>
        </authorList>
    </citation>
    <scope>NUCLEOTIDE SEQUENCE [LARGE SCALE GENOMIC DNA]</scope>
    <source>
        <strain evidence="8">ANa2</strain>
        <tissue evidence="8">Whole body excluding digestive tract and cuticle</tissue>
    </source>
</reference>
<dbReference type="PANTHER" id="PTHR42985">
    <property type="entry name" value="SODIUM-COUPLED MONOCARBOXYLATE TRANSPORTER"/>
    <property type="match status" value="1"/>
</dbReference>
<dbReference type="Proteomes" id="UP000326759">
    <property type="component" value="Unassembled WGS sequence"/>
</dbReference>
<dbReference type="GO" id="GO:0006814">
    <property type="term" value="P:sodium ion transport"/>
    <property type="evidence" value="ECO:0007669"/>
    <property type="project" value="UniProtKB-KW"/>
</dbReference>
<dbReference type="InterPro" id="IPR051163">
    <property type="entry name" value="Sodium:Solute_Symporter_SSF"/>
</dbReference>